<evidence type="ECO:0000313" key="3">
    <source>
        <dbReference type="EMBL" id="EXU94473.1"/>
    </source>
</evidence>
<protein>
    <submittedName>
        <fullName evidence="3">NADH:flavin oxidoreductase</fullName>
    </submittedName>
</protein>
<dbReference type="FunFam" id="3.20.20.70:FF:000138">
    <property type="entry name" value="NADPH dehydrogenase 1"/>
    <property type="match status" value="1"/>
</dbReference>
<dbReference type="Proteomes" id="UP000030151">
    <property type="component" value="Unassembled WGS sequence"/>
</dbReference>
<evidence type="ECO:0000259" key="2">
    <source>
        <dbReference type="Pfam" id="PF00724"/>
    </source>
</evidence>
<dbReference type="PANTHER" id="PTHR22893:SF91">
    <property type="entry name" value="NADPH DEHYDROGENASE 2-RELATED"/>
    <property type="match status" value="1"/>
</dbReference>
<dbReference type="InterPro" id="IPR013785">
    <property type="entry name" value="Aldolase_TIM"/>
</dbReference>
<dbReference type="Gene3D" id="3.20.20.70">
    <property type="entry name" value="Aldolase class I"/>
    <property type="match status" value="1"/>
</dbReference>
<dbReference type="SUPFAM" id="SSF51395">
    <property type="entry name" value="FMN-linked oxidoreductases"/>
    <property type="match status" value="1"/>
</dbReference>
<dbReference type="AlphaFoldDB" id="A0A014PFT4"/>
<dbReference type="GO" id="GO:0010181">
    <property type="term" value="F:FMN binding"/>
    <property type="evidence" value="ECO:0007669"/>
    <property type="project" value="InterPro"/>
</dbReference>
<proteinExistence type="predicted"/>
<dbReference type="CDD" id="cd02933">
    <property type="entry name" value="OYE_like_FMN"/>
    <property type="match status" value="1"/>
</dbReference>
<accession>A0A014PFT4</accession>
<dbReference type="InterPro" id="IPR045247">
    <property type="entry name" value="Oye-like"/>
</dbReference>
<feature type="domain" description="NADH:flavin oxidoreductase/NADH oxidase N-terminal" evidence="2">
    <location>
        <begin position="5"/>
        <end position="334"/>
    </location>
</feature>
<dbReference type="OrthoDB" id="276546at2759"/>
<name>A0A014PFT4_9HYPO</name>
<reference evidence="3 4" key="1">
    <citation type="submission" date="2014-02" db="EMBL/GenBank/DDBJ databases">
        <title>The genome sequence of the entomopathogenic fungus Metarhizium robertsii ARSEF 2575.</title>
        <authorList>
            <person name="Giuliano Garisto Donzelli B."/>
            <person name="Roe B.A."/>
            <person name="Macmil S.L."/>
            <person name="Krasnoff S.B."/>
            <person name="Gibson D.M."/>
        </authorList>
    </citation>
    <scope>NUCLEOTIDE SEQUENCE [LARGE SCALE GENOMIC DNA]</scope>
    <source>
        <strain evidence="3 4">ARSEF 2575</strain>
    </source>
</reference>
<dbReference type="PANTHER" id="PTHR22893">
    <property type="entry name" value="NADH OXIDOREDUCTASE-RELATED"/>
    <property type="match status" value="1"/>
</dbReference>
<keyword evidence="1" id="KW-0285">Flavoprotein</keyword>
<dbReference type="Pfam" id="PF00724">
    <property type="entry name" value="Oxidored_FMN"/>
    <property type="match status" value="1"/>
</dbReference>
<evidence type="ECO:0000256" key="1">
    <source>
        <dbReference type="ARBA" id="ARBA00022630"/>
    </source>
</evidence>
<dbReference type="HOGENOM" id="CLU_012153_0_0_1"/>
<comment type="caution">
    <text evidence="3">The sequence shown here is derived from an EMBL/GenBank/DDBJ whole genome shotgun (WGS) entry which is preliminary data.</text>
</comment>
<dbReference type="InterPro" id="IPR001155">
    <property type="entry name" value="OxRdtase_FMN_N"/>
</dbReference>
<dbReference type="GO" id="GO:0003959">
    <property type="term" value="F:NADPH dehydrogenase activity"/>
    <property type="evidence" value="ECO:0007669"/>
    <property type="project" value="TreeGrafter"/>
</dbReference>
<dbReference type="EMBL" id="JELW01000322">
    <property type="protein sequence ID" value="EXU94473.1"/>
    <property type="molecule type" value="Genomic_DNA"/>
</dbReference>
<organism evidence="3 4">
    <name type="scientific">Metarhizium robertsii</name>
    <dbReference type="NCBI Taxonomy" id="568076"/>
    <lineage>
        <taxon>Eukaryota</taxon>
        <taxon>Fungi</taxon>
        <taxon>Dikarya</taxon>
        <taxon>Ascomycota</taxon>
        <taxon>Pezizomycotina</taxon>
        <taxon>Sordariomycetes</taxon>
        <taxon>Hypocreomycetidae</taxon>
        <taxon>Hypocreales</taxon>
        <taxon>Clavicipitaceae</taxon>
        <taxon>Metarhizium</taxon>
    </lineage>
</organism>
<gene>
    <name evidence="3" type="ORF">X797_012456</name>
</gene>
<sequence length="374" mass="41302">MASSNLFKPLSIGNITLKHRLALAPLTRFRASDEHVPLPIMTDYYKQRGSVSGTLLVTEGTIISPQDGGYENVPGIWSADQISAWRKVTDAVHKNGSYIFVQLSSLGRVAAPDVAAKQGISILGPDTIPATEDSPKPQRLSIAQIQQKKEAYVMAAKNAIAAGFDGVELHGANGYIIDQFLQDVSNQRDDEYGGSNENRSRFAVEVASAVAQAVGPERTGIRLSPWNDFNSMKMADPVPQFSDVISKLDRLNLAYLHLVRSRFSDNVNFEDTESLDFAYKIWKGPLLIAGGFNPETAKKLVDEEYPDRKIVVVFGRHFISSPDLPYRVQNGLELAKYDRNTFYSAKNPVGYTDYPFSEEFINSKEGQAIKTVCG</sequence>
<evidence type="ECO:0000313" key="4">
    <source>
        <dbReference type="Proteomes" id="UP000030151"/>
    </source>
</evidence>